<evidence type="ECO:0000313" key="1">
    <source>
        <dbReference type="EMBL" id="KAJ4433325.1"/>
    </source>
</evidence>
<name>A0ABQ8SHS1_PERAM</name>
<comment type="caution">
    <text evidence="1">The sequence shown here is derived from an EMBL/GenBank/DDBJ whole genome shotgun (WGS) entry which is preliminary data.</text>
</comment>
<gene>
    <name evidence="1" type="ORF">ANN_15584</name>
</gene>
<reference evidence="1 2" key="1">
    <citation type="journal article" date="2022" name="Allergy">
        <title>Genome assembly and annotation of Periplaneta americana reveal a comprehensive cockroach allergen profile.</title>
        <authorList>
            <person name="Wang L."/>
            <person name="Xiong Q."/>
            <person name="Saelim N."/>
            <person name="Wang L."/>
            <person name="Nong W."/>
            <person name="Wan A.T."/>
            <person name="Shi M."/>
            <person name="Liu X."/>
            <person name="Cao Q."/>
            <person name="Hui J.H.L."/>
            <person name="Sookrung N."/>
            <person name="Leung T.F."/>
            <person name="Tungtrongchitr A."/>
            <person name="Tsui S.K.W."/>
        </authorList>
    </citation>
    <scope>NUCLEOTIDE SEQUENCE [LARGE SCALE GENOMIC DNA]</scope>
    <source>
        <strain evidence="1">PWHHKU_190912</strain>
    </source>
</reference>
<sequence>MLQTSEKNSLQVQALKAILTLKIHYRNVPCSEFHELISEYNELLEKIHSSEKYCSNGNDRVNAKHQEPDATFGWGPMAGLYEGGNEPPGSLKVISVADPQYCVAQGMFGLRDNREQSEPVPLNHDSSASLFVMLYLELRWNKLELETLTWMDGEAWKLKSLECGHE</sequence>
<protein>
    <submittedName>
        <fullName evidence="1">Uncharacterized protein</fullName>
    </submittedName>
</protein>
<proteinExistence type="predicted"/>
<keyword evidence="2" id="KW-1185">Reference proteome</keyword>
<evidence type="ECO:0000313" key="2">
    <source>
        <dbReference type="Proteomes" id="UP001148838"/>
    </source>
</evidence>
<organism evidence="1 2">
    <name type="scientific">Periplaneta americana</name>
    <name type="common">American cockroach</name>
    <name type="synonym">Blatta americana</name>
    <dbReference type="NCBI Taxonomy" id="6978"/>
    <lineage>
        <taxon>Eukaryota</taxon>
        <taxon>Metazoa</taxon>
        <taxon>Ecdysozoa</taxon>
        <taxon>Arthropoda</taxon>
        <taxon>Hexapoda</taxon>
        <taxon>Insecta</taxon>
        <taxon>Pterygota</taxon>
        <taxon>Neoptera</taxon>
        <taxon>Polyneoptera</taxon>
        <taxon>Dictyoptera</taxon>
        <taxon>Blattodea</taxon>
        <taxon>Blattoidea</taxon>
        <taxon>Blattidae</taxon>
        <taxon>Blattinae</taxon>
        <taxon>Periplaneta</taxon>
    </lineage>
</organism>
<accession>A0ABQ8SHS1</accession>
<dbReference type="Proteomes" id="UP001148838">
    <property type="component" value="Unassembled WGS sequence"/>
</dbReference>
<dbReference type="EMBL" id="JAJSOF020000027">
    <property type="protein sequence ID" value="KAJ4433325.1"/>
    <property type="molecule type" value="Genomic_DNA"/>
</dbReference>